<feature type="compositionally biased region" description="Basic residues" evidence="1">
    <location>
        <begin position="24"/>
        <end position="40"/>
    </location>
</feature>
<organism evidence="2 3">
    <name type="scientific">Dorcoceras hygrometricum</name>
    <dbReference type="NCBI Taxonomy" id="472368"/>
    <lineage>
        <taxon>Eukaryota</taxon>
        <taxon>Viridiplantae</taxon>
        <taxon>Streptophyta</taxon>
        <taxon>Embryophyta</taxon>
        <taxon>Tracheophyta</taxon>
        <taxon>Spermatophyta</taxon>
        <taxon>Magnoliopsida</taxon>
        <taxon>eudicotyledons</taxon>
        <taxon>Gunneridae</taxon>
        <taxon>Pentapetalae</taxon>
        <taxon>asterids</taxon>
        <taxon>lamiids</taxon>
        <taxon>Lamiales</taxon>
        <taxon>Gesneriaceae</taxon>
        <taxon>Didymocarpoideae</taxon>
        <taxon>Trichosporeae</taxon>
        <taxon>Loxocarpinae</taxon>
        <taxon>Dorcoceras</taxon>
    </lineage>
</organism>
<accession>A0A2Z7C236</accession>
<name>A0A2Z7C236_9LAMI</name>
<keyword evidence="3" id="KW-1185">Reference proteome</keyword>
<dbReference type="AlphaFoldDB" id="A0A2Z7C236"/>
<evidence type="ECO:0000256" key="1">
    <source>
        <dbReference type="SAM" id="MobiDB-lite"/>
    </source>
</evidence>
<dbReference type="Proteomes" id="UP000250235">
    <property type="component" value="Unassembled WGS sequence"/>
</dbReference>
<sequence length="223" mass="23337">MGGATAGAAAGRRCRHEFTHAARAHGRTHIGKPASHHRRAAGGAGAAQHSTISSAIAQPTVQQIARSGAMGGATSNGLRAASAQAACQQLASIVRPVMRDQRRIAAQPLRETCSSFGRSSHVQPAIACAQRARRGAAMRGGAVAFSKKNFCFDLKGYLIQLWQIISSIRSTTGYETSSSPCTRRRDEIYADGLSSSNWPETIFRRRGAAAAAACGEESGGGCD</sequence>
<protein>
    <submittedName>
        <fullName evidence="2">Uncharacterized protein</fullName>
    </submittedName>
</protein>
<reference evidence="2 3" key="1">
    <citation type="journal article" date="2015" name="Proc. Natl. Acad. Sci. U.S.A.">
        <title>The resurrection genome of Boea hygrometrica: A blueprint for survival of dehydration.</title>
        <authorList>
            <person name="Xiao L."/>
            <person name="Yang G."/>
            <person name="Zhang L."/>
            <person name="Yang X."/>
            <person name="Zhao S."/>
            <person name="Ji Z."/>
            <person name="Zhou Q."/>
            <person name="Hu M."/>
            <person name="Wang Y."/>
            <person name="Chen M."/>
            <person name="Xu Y."/>
            <person name="Jin H."/>
            <person name="Xiao X."/>
            <person name="Hu G."/>
            <person name="Bao F."/>
            <person name="Hu Y."/>
            <person name="Wan P."/>
            <person name="Li L."/>
            <person name="Deng X."/>
            <person name="Kuang T."/>
            <person name="Xiang C."/>
            <person name="Zhu J.K."/>
            <person name="Oliver M.J."/>
            <person name="He Y."/>
        </authorList>
    </citation>
    <scope>NUCLEOTIDE SEQUENCE [LARGE SCALE GENOMIC DNA]</scope>
    <source>
        <strain evidence="3">cv. XS01</strain>
    </source>
</reference>
<dbReference type="EMBL" id="KV001784">
    <property type="protein sequence ID" value="KZV38597.1"/>
    <property type="molecule type" value="Genomic_DNA"/>
</dbReference>
<feature type="region of interest" description="Disordered" evidence="1">
    <location>
        <begin position="24"/>
        <end position="51"/>
    </location>
</feature>
<evidence type="ECO:0000313" key="2">
    <source>
        <dbReference type="EMBL" id="KZV38597.1"/>
    </source>
</evidence>
<proteinExistence type="predicted"/>
<evidence type="ECO:0000313" key="3">
    <source>
        <dbReference type="Proteomes" id="UP000250235"/>
    </source>
</evidence>
<gene>
    <name evidence="2" type="ORF">F511_25351</name>
</gene>